<dbReference type="SUPFAM" id="SSF53474">
    <property type="entry name" value="alpha/beta-Hydrolases"/>
    <property type="match status" value="1"/>
</dbReference>
<name>A0A2T0M0I6_9PSEU</name>
<evidence type="ECO:0000313" key="4">
    <source>
        <dbReference type="Proteomes" id="UP000238362"/>
    </source>
</evidence>
<feature type="domain" description="AB hydrolase-1" evidence="2">
    <location>
        <begin position="134"/>
        <end position="409"/>
    </location>
</feature>
<dbReference type="Proteomes" id="UP000238362">
    <property type="component" value="Unassembled WGS sequence"/>
</dbReference>
<accession>A0A2T0M0I6</accession>
<feature type="chain" id="PRO_5015485440" evidence="1">
    <location>
        <begin position="26"/>
        <end position="481"/>
    </location>
</feature>
<dbReference type="InterPro" id="IPR029058">
    <property type="entry name" value="AB_hydrolase_fold"/>
</dbReference>
<dbReference type="Pfam" id="PF12697">
    <property type="entry name" value="Abhydrolase_6"/>
    <property type="match status" value="1"/>
</dbReference>
<protein>
    <submittedName>
        <fullName evidence="3">Pimeloyl-ACP methyl ester carboxylesterase</fullName>
    </submittedName>
</protein>
<sequence length="481" mass="51354">MRRPWIFVLTTITATLLASTIPANAESVESPPAPTGGIYETLSNIQFPDELLRNPAGRSNVPHRDFGTPTSAKDKVCPFVGGIPVSLPVATLPAATTLMTPGAESGVDTHVYGELCMSRDALAESRRGNPPAVLVLVHGLSYGTWYWDFPYQPERYSTVNYLNQHGYATLNIDRIGIGRSGHPLSALATVPAQAAVVHQLIQKLKDGTIAGIRFPHTGLVGHSLGSIITYTETALYNDTEVNIGTGYSTRLNLLTAGSFAALATPAALSPVTSMQPWAIDPGYLQALPAGREVPQLYYQPNTDPGVVQKDKELANGASVGEWLTFFEGAYDGTYKHIKVPTFVINGEFDTLACGDNAIYCATDATSDAGPADLELSGQRFAAWEAPALNPGACLRAAVVPDAAHDVALHRNARQFQRLVAYFADQAMGVRGQQAADYRRSCVSTATSETASMLPELDRPLPPLTPPPPEAVITPLAETIDS</sequence>
<dbReference type="InterPro" id="IPR000073">
    <property type="entry name" value="AB_hydrolase_1"/>
</dbReference>
<keyword evidence="1" id="KW-0732">Signal</keyword>
<organism evidence="3 4">
    <name type="scientific">Prauserella shujinwangii</name>
    <dbReference type="NCBI Taxonomy" id="1453103"/>
    <lineage>
        <taxon>Bacteria</taxon>
        <taxon>Bacillati</taxon>
        <taxon>Actinomycetota</taxon>
        <taxon>Actinomycetes</taxon>
        <taxon>Pseudonocardiales</taxon>
        <taxon>Pseudonocardiaceae</taxon>
        <taxon>Prauserella</taxon>
    </lineage>
</organism>
<dbReference type="Gene3D" id="3.40.50.1820">
    <property type="entry name" value="alpha/beta hydrolase"/>
    <property type="match status" value="1"/>
</dbReference>
<evidence type="ECO:0000256" key="1">
    <source>
        <dbReference type="SAM" id="SignalP"/>
    </source>
</evidence>
<gene>
    <name evidence="3" type="ORF">B0I33_102216</name>
</gene>
<dbReference type="GO" id="GO:0003824">
    <property type="term" value="F:catalytic activity"/>
    <property type="evidence" value="ECO:0007669"/>
    <property type="project" value="UniProtKB-ARBA"/>
</dbReference>
<dbReference type="AlphaFoldDB" id="A0A2T0M0I6"/>
<evidence type="ECO:0000259" key="2">
    <source>
        <dbReference type="Pfam" id="PF12697"/>
    </source>
</evidence>
<reference evidence="3 4" key="1">
    <citation type="submission" date="2018-03" db="EMBL/GenBank/DDBJ databases">
        <title>Genomic Encyclopedia of Type Strains, Phase III (KMG-III): the genomes of soil and plant-associated and newly described type strains.</title>
        <authorList>
            <person name="Whitman W."/>
        </authorList>
    </citation>
    <scope>NUCLEOTIDE SEQUENCE [LARGE SCALE GENOMIC DNA]</scope>
    <source>
        <strain evidence="3 4">CGMCC 4.7125</strain>
    </source>
</reference>
<dbReference type="EMBL" id="PVNH01000002">
    <property type="protein sequence ID" value="PRX50098.1"/>
    <property type="molecule type" value="Genomic_DNA"/>
</dbReference>
<feature type="signal peptide" evidence="1">
    <location>
        <begin position="1"/>
        <end position="25"/>
    </location>
</feature>
<proteinExistence type="predicted"/>
<evidence type="ECO:0000313" key="3">
    <source>
        <dbReference type="EMBL" id="PRX50098.1"/>
    </source>
</evidence>
<keyword evidence="4" id="KW-1185">Reference proteome</keyword>
<comment type="caution">
    <text evidence="3">The sequence shown here is derived from an EMBL/GenBank/DDBJ whole genome shotgun (WGS) entry which is preliminary data.</text>
</comment>